<dbReference type="PATRIC" id="fig|582475.4.peg.1030"/>
<evidence type="ECO:0000259" key="3">
    <source>
        <dbReference type="Pfam" id="PF00196"/>
    </source>
</evidence>
<dbReference type="InterPro" id="IPR000792">
    <property type="entry name" value="Tscrpt_reg_LuxR_C"/>
</dbReference>
<dbReference type="AlphaFoldDB" id="A0A0K9FC56"/>
<dbReference type="GO" id="GO:0003677">
    <property type="term" value="F:DNA binding"/>
    <property type="evidence" value="ECO:0007669"/>
    <property type="project" value="InterPro"/>
</dbReference>
<dbReference type="OrthoDB" id="8910390at2"/>
<dbReference type="GeneID" id="96598131"/>
<evidence type="ECO:0000256" key="1">
    <source>
        <dbReference type="ARBA" id="ARBA00023015"/>
    </source>
</evidence>
<dbReference type="InterPro" id="IPR016032">
    <property type="entry name" value="Sig_transdc_resp-reg_C-effctor"/>
</dbReference>
<dbReference type="SUPFAM" id="SSF46894">
    <property type="entry name" value="C-terminal effector domain of the bipartite response regulators"/>
    <property type="match status" value="1"/>
</dbReference>
<dbReference type="EMBL" id="LFXJ01000005">
    <property type="protein sequence ID" value="KMY32025.1"/>
    <property type="molecule type" value="Genomic_DNA"/>
</dbReference>
<proteinExistence type="predicted"/>
<evidence type="ECO:0000313" key="5">
    <source>
        <dbReference type="Proteomes" id="UP000037326"/>
    </source>
</evidence>
<evidence type="ECO:0000313" key="4">
    <source>
        <dbReference type="EMBL" id="KMY32025.1"/>
    </source>
</evidence>
<sequence length="137" mass="16030">MLKERTLVITLDALDSMITDYHWMVNAIKEMRAEMVIGAKTAQYGIEATLPKAAGGVGDPIQLELNRRFRHSRRIKDYELKILEVQQRLDKIVDSRDAEILFWLLEGKSMRWIGKHMNLSHTNIQLIRKNIVRKMIE</sequence>
<keyword evidence="1" id="KW-0805">Transcription regulation</keyword>
<accession>A0A0K9FC56</accession>
<keyword evidence="2" id="KW-0804">Transcription</keyword>
<name>A0A0K9FC56_9BACI</name>
<comment type="caution">
    <text evidence="4">The sequence shown here is derived from an EMBL/GenBank/DDBJ whole genome shotgun (WGS) entry which is preliminary data.</text>
</comment>
<dbReference type="Pfam" id="PF00196">
    <property type="entry name" value="GerE"/>
    <property type="match status" value="1"/>
</dbReference>
<organism evidence="4 5">
    <name type="scientific">Lysinibacillus xylanilyticus</name>
    <dbReference type="NCBI Taxonomy" id="582475"/>
    <lineage>
        <taxon>Bacteria</taxon>
        <taxon>Bacillati</taxon>
        <taxon>Bacillota</taxon>
        <taxon>Bacilli</taxon>
        <taxon>Bacillales</taxon>
        <taxon>Bacillaceae</taxon>
        <taxon>Lysinibacillus</taxon>
    </lineage>
</organism>
<gene>
    <name evidence="4" type="ORF">ACZ11_07595</name>
</gene>
<reference evidence="5" key="1">
    <citation type="submission" date="2015-07" db="EMBL/GenBank/DDBJ databases">
        <authorList>
            <consortium name="Consortium for Microbial Forensics and Genomics (microFORGE)"/>
            <person name="Knight B.M."/>
            <person name="Roberts D.P."/>
            <person name="Lin D."/>
            <person name="Hari K."/>
            <person name="Fletcher J."/>
            <person name="Melcher U."/>
            <person name="Blagden T."/>
            <person name="Winegar R.A."/>
        </authorList>
    </citation>
    <scope>NUCLEOTIDE SEQUENCE [LARGE SCALE GENOMIC DNA]</scope>
    <source>
        <strain evidence="5">DSM 23493</strain>
    </source>
</reference>
<evidence type="ECO:0000256" key="2">
    <source>
        <dbReference type="ARBA" id="ARBA00023163"/>
    </source>
</evidence>
<dbReference type="GO" id="GO:0006355">
    <property type="term" value="P:regulation of DNA-templated transcription"/>
    <property type="evidence" value="ECO:0007669"/>
    <property type="project" value="InterPro"/>
</dbReference>
<dbReference type="Proteomes" id="UP000037326">
    <property type="component" value="Unassembled WGS sequence"/>
</dbReference>
<dbReference type="RefSeq" id="WP_049665016.1">
    <property type="nucleotide sequence ID" value="NZ_LFXJ01000005.1"/>
</dbReference>
<protein>
    <recommendedName>
        <fullName evidence="3">HTH luxR-type domain-containing protein</fullName>
    </recommendedName>
</protein>
<feature type="domain" description="HTH luxR-type" evidence="3">
    <location>
        <begin position="96"/>
        <end position="135"/>
    </location>
</feature>